<dbReference type="Gene3D" id="3.30.1450.10">
    <property type="match status" value="1"/>
</dbReference>
<feature type="compositionally biased region" description="Polar residues" evidence="5">
    <location>
        <begin position="115"/>
        <end position="124"/>
    </location>
</feature>
<dbReference type="GO" id="GO:1990063">
    <property type="term" value="C:Bam protein complex"/>
    <property type="evidence" value="ECO:0007669"/>
    <property type="project" value="TreeGrafter"/>
</dbReference>
<dbReference type="AlphaFoldDB" id="A0A106BV70"/>
<dbReference type="RefSeq" id="WP_082708377.1">
    <property type="nucleotide sequence ID" value="NZ_LDUG01000007.1"/>
</dbReference>
<dbReference type="GO" id="GO:0030674">
    <property type="term" value="F:protein-macromolecule adaptor activity"/>
    <property type="evidence" value="ECO:0007669"/>
    <property type="project" value="TreeGrafter"/>
</dbReference>
<reference evidence="7 8" key="1">
    <citation type="journal article" date="2015" name="Appl. Environ. Microbiol.">
        <title>Aerobic and Anaerobic Thiosulfate Oxidation by a Cold-Adapted, Subglacial Chemoautotroph.</title>
        <authorList>
            <person name="Harrold Z.R."/>
            <person name="Skidmore M.L."/>
            <person name="Hamilton T.L."/>
            <person name="Desch L."/>
            <person name="Amada K."/>
            <person name="van Gelder W."/>
            <person name="Glover K."/>
            <person name="Roden E.E."/>
            <person name="Boyd E.S."/>
        </authorList>
    </citation>
    <scope>NUCLEOTIDE SEQUENCE [LARGE SCALE GENOMIC DNA]</scope>
    <source>
        <strain evidence="7 8">RG</strain>
    </source>
</reference>
<dbReference type="InterPro" id="IPR007450">
    <property type="entry name" value="BamE_dom"/>
</dbReference>
<evidence type="ECO:0000256" key="4">
    <source>
        <dbReference type="HAMAP-Rule" id="MF_00925"/>
    </source>
</evidence>
<dbReference type="InterPro" id="IPR037873">
    <property type="entry name" value="BamE-like"/>
</dbReference>
<dbReference type="EMBL" id="LDUG01000007">
    <property type="protein sequence ID" value="KVW99065.1"/>
    <property type="molecule type" value="Genomic_DNA"/>
</dbReference>
<dbReference type="PROSITE" id="PS51257">
    <property type="entry name" value="PROKAR_LIPOPROTEIN"/>
    <property type="match status" value="1"/>
</dbReference>
<feature type="domain" description="Outer membrane protein assembly factor BamE" evidence="6">
    <location>
        <begin position="32"/>
        <end position="101"/>
    </location>
</feature>
<name>A0A106BV70_THIDE</name>
<accession>A0A106BV70</accession>
<keyword evidence="3 4" id="KW-0998">Cell outer membrane</keyword>
<keyword evidence="4" id="KW-0564">Palmitate</keyword>
<evidence type="ECO:0000313" key="8">
    <source>
        <dbReference type="Proteomes" id="UP000064243"/>
    </source>
</evidence>
<dbReference type="HAMAP" id="MF_00925">
    <property type="entry name" value="OM_assembly_BamE"/>
    <property type="match status" value="1"/>
</dbReference>
<dbReference type="GO" id="GO:0043165">
    <property type="term" value="P:Gram-negative-bacterium-type cell outer membrane assembly"/>
    <property type="evidence" value="ECO:0007669"/>
    <property type="project" value="UniProtKB-UniRule"/>
</dbReference>
<keyword evidence="4" id="KW-0449">Lipoprotein</keyword>
<evidence type="ECO:0000256" key="2">
    <source>
        <dbReference type="ARBA" id="ARBA00023136"/>
    </source>
</evidence>
<dbReference type="PANTHER" id="PTHR37482:SF1">
    <property type="entry name" value="OUTER MEMBRANE PROTEIN ASSEMBLY FACTOR BAME"/>
    <property type="match status" value="1"/>
</dbReference>
<comment type="similarity">
    <text evidence="4">Belongs to the BamE family.</text>
</comment>
<dbReference type="Proteomes" id="UP000064243">
    <property type="component" value="Unassembled WGS sequence"/>
</dbReference>
<feature type="region of interest" description="Disordered" evidence="5">
    <location>
        <begin position="103"/>
        <end position="124"/>
    </location>
</feature>
<organism evidence="7 8">
    <name type="scientific">Thiobacillus denitrificans</name>
    <dbReference type="NCBI Taxonomy" id="36861"/>
    <lineage>
        <taxon>Bacteria</taxon>
        <taxon>Pseudomonadati</taxon>
        <taxon>Pseudomonadota</taxon>
        <taxon>Betaproteobacteria</taxon>
        <taxon>Nitrosomonadales</taxon>
        <taxon>Thiobacillaceae</taxon>
        <taxon>Thiobacillus</taxon>
    </lineage>
</organism>
<protein>
    <recommendedName>
        <fullName evidence="4">Outer membrane protein assembly factor BamE</fullName>
    </recommendedName>
</protein>
<dbReference type="GO" id="GO:0051205">
    <property type="term" value="P:protein insertion into membrane"/>
    <property type="evidence" value="ECO:0007669"/>
    <property type="project" value="UniProtKB-UniRule"/>
</dbReference>
<keyword evidence="2 4" id="KW-0472">Membrane</keyword>
<evidence type="ECO:0000256" key="1">
    <source>
        <dbReference type="ARBA" id="ARBA00022729"/>
    </source>
</evidence>
<gene>
    <name evidence="4" type="primary">bamE</name>
    <name evidence="7" type="ORF">ABW22_02170</name>
</gene>
<dbReference type="PANTHER" id="PTHR37482">
    <property type="entry name" value="OUTER MEMBRANE PROTEIN ASSEMBLY FACTOR BAME"/>
    <property type="match status" value="1"/>
</dbReference>
<sequence length="124" mass="13705">MRHFLISVLFLSLAAGCSSVNIGPHRIDVQQGNALDQDSVARLKPGLSRSQVRFLLGTPLVVDPFRTDRWDYVYMYYKAGKLAEQKRITLFFEGDTLVRMEGDVPPVATPVEPSPASTGQGVQP</sequence>
<comment type="caution">
    <text evidence="7">The sequence shown here is derived from an EMBL/GenBank/DDBJ whole genome shotgun (WGS) entry which is preliminary data.</text>
</comment>
<keyword evidence="8" id="KW-1185">Reference proteome</keyword>
<dbReference type="PATRIC" id="fig|36861.3.peg.3281"/>
<evidence type="ECO:0000259" key="6">
    <source>
        <dbReference type="Pfam" id="PF04355"/>
    </source>
</evidence>
<dbReference type="InterPro" id="IPR026592">
    <property type="entry name" value="BamE"/>
</dbReference>
<dbReference type="Pfam" id="PF04355">
    <property type="entry name" value="BamE"/>
    <property type="match status" value="1"/>
</dbReference>
<evidence type="ECO:0000256" key="5">
    <source>
        <dbReference type="SAM" id="MobiDB-lite"/>
    </source>
</evidence>
<comment type="function">
    <text evidence="4">Part of the outer membrane protein assembly complex, which is involved in assembly and insertion of beta-barrel proteins into the outer membrane.</text>
</comment>
<evidence type="ECO:0000256" key="3">
    <source>
        <dbReference type="ARBA" id="ARBA00023237"/>
    </source>
</evidence>
<proteinExistence type="inferred from homology"/>
<comment type="subunit">
    <text evidence="4">Part of the Bam complex.</text>
</comment>
<keyword evidence="1 4" id="KW-0732">Signal</keyword>
<comment type="subcellular location">
    <subcellularLocation>
        <location evidence="4">Cell outer membrane</location>
        <topology evidence="4">Lipid-anchor</topology>
    </subcellularLocation>
</comment>
<evidence type="ECO:0000313" key="7">
    <source>
        <dbReference type="EMBL" id="KVW99065.1"/>
    </source>
</evidence>